<dbReference type="Proteomes" id="UP000677687">
    <property type="component" value="Unassembled WGS sequence"/>
</dbReference>
<gene>
    <name evidence="2" type="ORF">J4415_00445</name>
</gene>
<accession>A0A8T4KPQ6</accession>
<evidence type="ECO:0000313" key="3">
    <source>
        <dbReference type="Proteomes" id="UP000677687"/>
    </source>
</evidence>
<keyword evidence="1" id="KW-0472">Membrane</keyword>
<comment type="caution">
    <text evidence="2">The sequence shown here is derived from an EMBL/GenBank/DDBJ whole genome shotgun (WGS) entry which is preliminary data.</text>
</comment>
<evidence type="ECO:0000256" key="1">
    <source>
        <dbReference type="SAM" id="Phobius"/>
    </source>
</evidence>
<reference evidence="2" key="2">
    <citation type="submission" date="2021-05" db="EMBL/GenBank/DDBJ databases">
        <title>Protein family content uncovers lineage relationships and bacterial pathway maintenance mechanisms in DPANN archaea.</title>
        <authorList>
            <person name="Castelle C.J."/>
            <person name="Meheust R."/>
            <person name="Jaffe A.L."/>
            <person name="Seitz K."/>
            <person name="Gong X."/>
            <person name="Baker B.J."/>
            <person name="Banfield J.F."/>
        </authorList>
    </citation>
    <scope>NUCLEOTIDE SEQUENCE</scope>
    <source>
        <strain evidence="2">RIFCSPHIGHO2_01_FULL_AR10_44_11</strain>
    </source>
</reference>
<keyword evidence="1" id="KW-0812">Transmembrane</keyword>
<name>A0A8T4KPQ6_9ARCH</name>
<dbReference type="AlphaFoldDB" id="A0A8T4KPQ6"/>
<proteinExistence type="predicted"/>
<organism evidence="2 3">
    <name type="scientific">Candidatus Iainarchaeum sp</name>
    <dbReference type="NCBI Taxonomy" id="3101447"/>
    <lineage>
        <taxon>Archaea</taxon>
        <taxon>Candidatus Iainarchaeota</taxon>
        <taxon>Candidatus Iainarchaeia</taxon>
        <taxon>Candidatus Iainarchaeales</taxon>
        <taxon>Candidatus Iainarchaeaceae</taxon>
        <taxon>Candidatus Iainarchaeum</taxon>
    </lineage>
</organism>
<protein>
    <submittedName>
        <fullName evidence="2">Uncharacterized protein</fullName>
    </submittedName>
</protein>
<reference evidence="2" key="1">
    <citation type="submission" date="2021-03" db="EMBL/GenBank/DDBJ databases">
        <authorList>
            <person name="Jaffe A."/>
        </authorList>
    </citation>
    <scope>NUCLEOTIDE SEQUENCE</scope>
    <source>
        <strain evidence="2">RIFCSPHIGHO2_01_FULL_AR10_44_11</strain>
    </source>
</reference>
<evidence type="ECO:0000313" key="2">
    <source>
        <dbReference type="EMBL" id="MBS3057078.1"/>
    </source>
</evidence>
<sequence>MLGFTLSKLNLLLLAIAASATVAYFMVIYIDASEAQAAQQLAQKLAQDAASLMNSSTYCDYLEFSLPRSFSVGGKEFYYKLRISGLEAQSETDNPKNYLIFSVIRKREGRESIVATSSVIASAEINVFRFGDETTLEPELAGLEEGAILDPQAIPRQNIVMLVKEIIDGAPYIYAIPCSSESDASSCPANKSSAAVLLERPEGFNC</sequence>
<dbReference type="EMBL" id="JAGVWD010000006">
    <property type="protein sequence ID" value="MBS3057078.1"/>
    <property type="molecule type" value="Genomic_DNA"/>
</dbReference>
<feature type="transmembrane region" description="Helical" evidence="1">
    <location>
        <begin position="12"/>
        <end position="30"/>
    </location>
</feature>
<keyword evidence="1" id="KW-1133">Transmembrane helix</keyword>